<proteinExistence type="predicted"/>
<dbReference type="GO" id="GO:0015774">
    <property type="term" value="P:polysaccharide transport"/>
    <property type="evidence" value="ECO:0007669"/>
    <property type="project" value="InterPro"/>
</dbReference>
<name>A0A6G7VP33_9RHOB</name>
<evidence type="ECO:0000313" key="1">
    <source>
        <dbReference type="EMBL" id="QIK41680.1"/>
    </source>
</evidence>
<dbReference type="EMBL" id="CP049811">
    <property type="protein sequence ID" value="QIK41680.1"/>
    <property type="molecule type" value="Genomic_DNA"/>
</dbReference>
<dbReference type="InterPro" id="IPR007833">
    <property type="entry name" value="Capsule_polysaccharide_synth"/>
</dbReference>
<accession>A0A6G7VP33</accession>
<dbReference type="GO" id="GO:0000271">
    <property type="term" value="P:polysaccharide biosynthetic process"/>
    <property type="evidence" value="ECO:0007669"/>
    <property type="project" value="InterPro"/>
</dbReference>
<dbReference type="Proteomes" id="UP000500791">
    <property type="component" value="Chromosome"/>
</dbReference>
<evidence type="ECO:0000313" key="2">
    <source>
        <dbReference type="Proteomes" id="UP000500791"/>
    </source>
</evidence>
<dbReference type="Pfam" id="PF05159">
    <property type="entry name" value="Capsule_synth"/>
    <property type="match status" value="1"/>
</dbReference>
<dbReference type="KEGG" id="mon:G8E03_13520"/>
<organism evidence="1 2">
    <name type="scientific">Pontivivens nitratireducens</name>
    <dbReference type="NCBI Taxonomy" id="2758038"/>
    <lineage>
        <taxon>Bacteria</taxon>
        <taxon>Pseudomonadati</taxon>
        <taxon>Pseudomonadota</taxon>
        <taxon>Alphaproteobacteria</taxon>
        <taxon>Rhodobacterales</taxon>
        <taxon>Paracoccaceae</taxon>
        <taxon>Pontivivens</taxon>
    </lineage>
</organism>
<gene>
    <name evidence="1" type="ORF">G8E03_13520</name>
</gene>
<reference evidence="1 2" key="1">
    <citation type="submission" date="2020-03" db="EMBL/GenBank/DDBJ databases">
        <title>Complete genome sequence of Monaibacterium sp. ALG8 with diverse plasmids.</title>
        <authorList>
            <person name="Sun C."/>
        </authorList>
    </citation>
    <scope>NUCLEOTIDE SEQUENCE [LARGE SCALE GENOMIC DNA]</scope>
    <source>
        <strain evidence="1 2">ALG8</strain>
    </source>
</reference>
<dbReference type="AlphaFoldDB" id="A0A6G7VP33"/>
<keyword evidence="2" id="KW-1185">Reference proteome</keyword>
<protein>
    <submittedName>
        <fullName evidence="1">Capsule biosynthesis protein CapA</fullName>
    </submittedName>
</protein>
<dbReference type="RefSeq" id="WP_166192926.1">
    <property type="nucleotide sequence ID" value="NZ_CP049811.1"/>
</dbReference>
<sequence length="428" mass="48076">MRHFLLLQGPHGPFYANLADKLRIAGHEVCRVAFNAGDCFEWGRRPGLLRYRDPPNEFPDWLKTRIADRGITDLILYGDHRWMHRAAVTTAKQVGTRLHFLEEGYLRPHWITYEREGVNGGSCLMDMTIEHVQALAGAIPDRDRPAPDQWGAMGRHLFHGLRYHQAVARGARDWPATPAARDIPLRQEGRHALRALIDLPVRAQRRRWAERRLHNSGAPYHVALLQLGHDASVQAHSPYSDMTSYMQDVAAAFAQGAPTHHHLVFKLHPFEDGREGLHKVARRVEVNSGLTGRVHLLEGERLASLLDTADSVVTVNSTAAQQALWRNLPVHASGRAIFAKRGLVSQQSLRDFFADPMPPDHDAYLTFRRMLLATSQIKGGFYTRSGRATLLRGLVDRILAEEGPYAVLDRDLAASEAIILPLRRGEGA</sequence>